<feature type="region of interest" description="Disordered" evidence="5">
    <location>
        <begin position="848"/>
        <end position="880"/>
    </location>
</feature>
<name>A0A671RVM9_9TELE</name>
<feature type="compositionally biased region" description="Acidic residues" evidence="5">
    <location>
        <begin position="856"/>
        <end position="880"/>
    </location>
</feature>
<evidence type="ECO:0000256" key="5">
    <source>
        <dbReference type="SAM" id="MobiDB-lite"/>
    </source>
</evidence>
<evidence type="ECO:0000256" key="1">
    <source>
        <dbReference type="ARBA" id="ARBA00004123"/>
    </source>
</evidence>
<feature type="compositionally biased region" description="Basic residues" evidence="5">
    <location>
        <begin position="130"/>
        <end position="144"/>
    </location>
</feature>
<accession>A0A671RVM9</accession>
<proteinExistence type="predicted"/>
<feature type="compositionally biased region" description="Acidic residues" evidence="5">
    <location>
        <begin position="488"/>
        <end position="532"/>
    </location>
</feature>
<feature type="region of interest" description="Disordered" evidence="5">
    <location>
        <begin position="281"/>
        <end position="343"/>
    </location>
</feature>
<dbReference type="GO" id="GO:0033314">
    <property type="term" value="P:mitotic DNA replication checkpoint signaling"/>
    <property type="evidence" value="ECO:0007669"/>
    <property type="project" value="TreeGrafter"/>
</dbReference>
<reference evidence="6" key="2">
    <citation type="submission" date="2025-09" db="UniProtKB">
        <authorList>
            <consortium name="Ensembl"/>
        </authorList>
    </citation>
    <scope>IDENTIFICATION</scope>
</reference>
<feature type="compositionally biased region" description="Basic and acidic residues" evidence="5">
    <location>
        <begin position="89"/>
        <end position="99"/>
    </location>
</feature>
<dbReference type="GO" id="GO:0007095">
    <property type="term" value="P:mitotic G2 DNA damage checkpoint signaling"/>
    <property type="evidence" value="ECO:0007669"/>
    <property type="project" value="TreeGrafter"/>
</dbReference>
<keyword evidence="7" id="KW-1185">Reference proteome</keyword>
<feature type="compositionally biased region" description="Polar residues" evidence="5">
    <location>
        <begin position="1083"/>
        <end position="1092"/>
    </location>
</feature>
<feature type="compositionally biased region" description="Basic and acidic residues" evidence="5">
    <location>
        <begin position="475"/>
        <end position="487"/>
    </location>
</feature>
<feature type="compositionally biased region" description="Polar residues" evidence="5">
    <location>
        <begin position="281"/>
        <end position="296"/>
    </location>
</feature>
<protein>
    <submittedName>
        <fullName evidence="6">Claspin</fullName>
    </submittedName>
</protein>
<feature type="compositionally biased region" description="Low complexity" evidence="5">
    <location>
        <begin position="643"/>
        <end position="655"/>
    </location>
</feature>
<dbReference type="AlphaFoldDB" id="A0A671RVM9"/>
<evidence type="ECO:0000313" key="6">
    <source>
        <dbReference type="Ensembl" id="ENSSANP00000087707.1"/>
    </source>
</evidence>
<evidence type="ECO:0000313" key="7">
    <source>
        <dbReference type="Proteomes" id="UP000472260"/>
    </source>
</evidence>
<keyword evidence="2" id="KW-0597">Phosphoprotein</keyword>
<feature type="compositionally biased region" description="Basic and acidic residues" evidence="5">
    <location>
        <begin position="753"/>
        <end position="777"/>
    </location>
</feature>
<evidence type="ECO:0000256" key="3">
    <source>
        <dbReference type="ARBA" id="ARBA00023242"/>
    </source>
</evidence>
<feature type="compositionally biased region" description="Basic and acidic residues" evidence="5">
    <location>
        <begin position="1041"/>
        <end position="1052"/>
    </location>
</feature>
<feature type="region of interest" description="Disordered" evidence="5">
    <location>
        <begin position="621"/>
        <end position="661"/>
    </location>
</feature>
<feature type="region of interest" description="Disordered" evidence="5">
    <location>
        <begin position="747"/>
        <end position="778"/>
    </location>
</feature>
<dbReference type="PANTHER" id="PTHR14396:SF10">
    <property type="entry name" value="CLASPIN"/>
    <property type="match status" value="1"/>
</dbReference>
<keyword evidence="3" id="KW-0539">Nucleus</keyword>
<feature type="compositionally biased region" description="Basic and acidic residues" evidence="5">
    <location>
        <begin position="119"/>
        <end position="129"/>
    </location>
</feature>
<reference evidence="6" key="1">
    <citation type="submission" date="2025-08" db="UniProtKB">
        <authorList>
            <consortium name="Ensembl"/>
        </authorList>
    </citation>
    <scope>IDENTIFICATION</scope>
</reference>
<feature type="region of interest" description="Disordered" evidence="5">
    <location>
        <begin position="1038"/>
        <end position="1092"/>
    </location>
</feature>
<dbReference type="Proteomes" id="UP000472260">
    <property type="component" value="Unassembled WGS sequence"/>
</dbReference>
<keyword evidence="4" id="KW-0175">Coiled coil</keyword>
<evidence type="ECO:0000256" key="4">
    <source>
        <dbReference type="SAM" id="Coils"/>
    </source>
</evidence>
<feature type="region of interest" description="Disordered" evidence="5">
    <location>
        <begin position="475"/>
        <end position="556"/>
    </location>
</feature>
<sequence>MSSLLSERPVDLAEAGTAESDSDSGMGSPVEEPVIDTNMVTEDQQDSDEDITVSRKGRSRKALQDSDSDGEQEEAGMANALVLSESSDEETKTKETESIKRKRGKRVSHISMDSDESEPEKVEVQVKPKEAKKKREKSQRRKEKEKRNVALVKRLKEKTEVALNDSGYLLGDSDLFDAQLEEDSEPQLEGEEEESLDAIRSAVKKKAKQKVSTDCCFDCLKSPHDLNLCSLTLLSFYIFAESMLNLPYYMPEPKSIDQFFKKKPRTEGRAMALLKYEINTHQDNPANDSNPQTSSEADVEHDISTDEPKPVGQEKETPIEQETEGTKHSDKDQEEQQVSVDQAQTAAQMLKPRKDKLARLREFGLDPPPVAKLCADDGAFVQLEPPQENPALKALQERFMKHIQPAPRPKRERTLQLNVVRKDSAPSGQEELRSESITITVNEGEDEPANVKPGEKLVLLKSRLLQAMAIRRKEERERRAALHRLDNEDCEEEEEAEMTESEDEEGVDELLDDGGDDEVEEGEEAVDKEEDEVSVKTCPSPGFKSPSPTPADTDGTLMLFEDDTLSLAKDSSHNSSFELMGSMIPSYQPVNRAAGRGLSNSAFRSPSPCLFRSSFLGSASKSSGKMSEPSLSLPVEDSQDLYAPSSSSESALPSAGDSQGRFSLEEDTHSQLLDADGFLNVGPRGVPSRSHKRQLILDSLDENAMDANMGELLGLCSGGFGTGQTQPGASQPAAEDELLGLCSGAFSTQPEEPVVKPREKNKTIEPEVQRGESRGSSETDMDQLLALCSGKFTGSPCKSCVVYTEGWELLLNEYISSYVTVVLCVCIDIYTCYLCPNSRLAEFVESEAELSGSDVGSEDEDDGGGDEYEEEEIEEDLPSDEELMDQVNKIHMKQVLDDDKRRLRLYQERYLADGDLHSDGPGRARRFRWKNIDDNFEFGGMGPDGDEEEEDEEIDQLELQRRKERLEREQWLREQVCVMPGSDCTILARFCHDLLDVGCRGDSGSLLSQPRAMLQKLASISDSNPLAPRNSRGFLFQTLSPEKEPPASEGPRKQIKKRGQMDSFSPAAKRPCLGNSLKPTRPPQSIFSYLEN</sequence>
<feature type="region of interest" description="Disordered" evidence="5">
    <location>
        <begin position="1"/>
        <end position="145"/>
    </location>
</feature>
<feature type="coiled-coil region" evidence="4">
    <location>
        <begin position="947"/>
        <end position="974"/>
    </location>
</feature>
<evidence type="ECO:0000256" key="2">
    <source>
        <dbReference type="ARBA" id="ARBA00022553"/>
    </source>
</evidence>
<dbReference type="PANTHER" id="PTHR14396">
    <property type="entry name" value="CLASPIN"/>
    <property type="match status" value="1"/>
</dbReference>
<dbReference type="InterPro" id="IPR024146">
    <property type="entry name" value="Claspin"/>
</dbReference>
<feature type="compositionally biased region" description="Basic and acidic residues" evidence="5">
    <location>
        <begin position="298"/>
        <end position="331"/>
    </location>
</feature>
<organism evidence="6 7">
    <name type="scientific">Sinocyclocheilus anshuiensis</name>
    <dbReference type="NCBI Taxonomy" id="1608454"/>
    <lineage>
        <taxon>Eukaryota</taxon>
        <taxon>Metazoa</taxon>
        <taxon>Chordata</taxon>
        <taxon>Craniata</taxon>
        <taxon>Vertebrata</taxon>
        <taxon>Euteleostomi</taxon>
        <taxon>Actinopterygii</taxon>
        <taxon>Neopterygii</taxon>
        <taxon>Teleostei</taxon>
        <taxon>Ostariophysi</taxon>
        <taxon>Cypriniformes</taxon>
        <taxon>Cyprinidae</taxon>
        <taxon>Cyprininae</taxon>
        <taxon>Sinocyclocheilus</taxon>
    </lineage>
</organism>
<dbReference type="GO" id="GO:0010997">
    <property type="term" value="F:anaphase-promoting complex binding"/>
    <property type="evidence" value="ECO:0007669"/>
    <property type="project" value="TreeGrafter"/>
</dbReference>
<comment type="subcellular location">
    <subcellularLocation>
        <location evidence="1">Nucleus</location>
    </subcellularLocation>
</comment>
<dbReference type="Ensembl" id="ENSSANT00000093201.1">
    <property type="protein sequence ID" value="ENSSANP00000087707.1"/>
    <property type="gene ID" value="ENSSANG00000043410.1"/>
</dbReference>
<dbReference type="GO" id="GO:0005634">
    <property type="term" value="C:nucleus"/>
    <property type="evidence" value="ECO:0007669"/>
    <property type="project" value="UniProtKB-SubCell"/>
</dbReference>